<dbReference type="EMBL" id="LR796685">
    <property type="protein sequence ID" value="CAB4159047.1"/>
    <property type="molecule type" value="Genomic_DNA"/>
</dbReference>
<name>A0A6J5NJQ7_9CAUD</name>
<accession>A0A6J5NJQ7</accession>
<evidence type="ECO:0000313" key="1">
    <source>
        <dbReference type="EMBL" id="CAB4159047.1"/>
    </source>
</evidence>
<protein>
    <submittedName>
        <fullName evidence="1">Uncharacterized protein</fullName>
    </submittedName>
</protein>
<reference evidence="1" key="1">
    <citation type="submission" date="2020-04" db="EMBL/GenBank/DDBJ databases">
        <authorList>
            <person name="Chiriac C."/>
            <person name="Salcher M."/>
            <person name="Ghai R."/>
            <person name="Kavagutti S V."/>
        </authorList>
    </citation>
    <scope>NUCLEOTIDE SEQUENCE</scope>
</reference>
<proteinExistence type="predicted"/>
<dbReference type="EMBL" id="LR798327">
    <property type="protein sequence ID" value="CAB5224156.1"/>
    <property type="molecule type" value="Genomic_DNA"/>
</dbReference>
<gene>
    <name evidence="1" type="ORF">UFOVP705_45</name>
    <name evidence="2" type="ORF">UFOVP736_36</name>
</gene>
<organism evidence="1">
    <name type="scientific">uncultured Caudovirales phage</name>
    <dbReference type="NCBI Taxonomy" id="2100421"/>
    <lineage>
        <taxon>Viruses</taxon>
        <taxon>Duplodnaviria</taxon>
        <taxon>Heunggongvirae</taxon>
        <taxon>Uroviricota</taxon>
        <taxon>Caudoviricetes</taxon>
        <taxon>Peduoviridae</taxon>
        <taxon>Maltschvirus</taxon>
        <taxon>Maltschvirus maltsch</taxon>
    </lineage>
</organism>
<sequence>MKKTTLEIRIRASRPGAAAESVTITNEYSTEEAKRRFRLIWPMLAKIAEEHMGAEIIELPPPHPTALH</sequence>
<evidence type="ECO:0000313" key="2">
    <source>
        <dbReference type="EMBL" id="CAB5224156.1"/>
    </source>
</evidence>